<dbReference type="InterPro" id="IPR011992">
    <property type="entry name" value="EF-hand-dom_pair"/>
</dbReference>
<name>A0A1I6N1X8_9RHOB</name>
<dbReference type="PROSITE" id="PS00018">
    <property type="entry name" value="EF_HAND_1"/>
    <property type="match status" value="1"/>
</dbReference>
<dbReference type="InterPro" id="IPR002048">
    <property type="entry name" value="EF_hand_dom"/>
</dbReference>
<dbReference type="AlphaFoldDB" id="A0A1I6N1X8"/>
<dbReference type="Pfam" id="PF13202">
    <property type="entry name" value="EF-hand_5"/>
    <property type="match status" value="2"/>
</dbReference>
<feature type="domain" description="EF-hand" evidence="4">
    <location>
        <begin position="192"/>
        <end position="227"/>
    </location>
</feature>
<feature type="signal peptide" evidence="3">
    <location>
        <begin position="1"/>
        <end position="22"/>
    </location>
</feature>
<feature type="chain" id="PRO_5011671109" evidence="3">
    <location>
        <begin position="23"/>
        <end position="255"/>
    </location>
</feature>
<dbReference type="InterPro" id="IPR018247">
    <property type="entry name" value="EF_Hand_1_Ca_BS"/>
</dbReference>
<evidence type="ECO:0000256" key="3">
    <source>
        <dbReference type="SAM" id="SignalP"/>
    </source>
</evidence>
<evidence type="ECO:0000256" key="1">
    <source>
        <dbReference type="ARBA" id="ARBA00022723"/>
    </source>
</evidence>
<dbReference type="GO" id="GO:0005509">
    <property type="term" value="F:calcium ion binding"/>
    <property type="evidence" value="ECO:0007669"/>
    <property type="project" value="InterPro"/>
</dbReference>
<sequence length="255" mass="27928">MTTLKTLLVSTATAILPLAAVAGGHGATPSFCENAFFPGDQNTDGFLDPTELAENAQAVFAEIDVNKDGALTREEYVACTEKASPYLEWDAETIRSLDENLDEVITAQEYFGEAENIHAETFPQSGDNSDMATSFEQPFVYLGEGSGAAEFDVENRDIWIGLAAVNFNAADANSDRQLTRDEWVARADDYQIDISEINQKFDMADATTDGMLSLEEFVEKWNDSYEEAATNATNDGFTDAAKGVPAYYFYIEAMS</sequence>
<accession>A0A1I6N1X8</accession>
<dbReference type="OrthoDB" id="7741579at2"/>
<gene>
    <name evidence="5" type="ORF">SAMN05444714_3049</name>
</gene>
<keyword evidence="2" id="KW-0677">Repeat</keyword>
<dbReference type="PANTHER" id="PTHR10827:SF98">
    <property type="entry name" value="45 KDA CALCIUM-BINDING PROTEIN"/>
    <property type="match status" value="1"/>
</dbReference>
<keyword evidence="3" id="KW-0732">Signal</keyword>
<keyword evidence="1" id="KW-0479">Metal-binding</keyword>
<dbReference type="Gene3D" id="1.10.238.10">
    <property type="entry name" value="EF-hand"/>
    <property type="match status" value="2"/>
</dbReference>
<keyword evidence="6" id="KW-1185">Reference proteome</keyword>
<organism evidence="5 6">
    <name type="scientific">Yoonia litorea</name>
    <dbReference type="NCBI Taxonomy" id="1123755"/>
    <lineage>
        <taxon>Bacteria</taxon>
        <taxon>Pseudomonadati</taxon>
        <taxon>Pseudomonadota</taxon>
        <taxon>Alphaproteobacteria</taxon>
        <taxon>Rhodobacterales</taxon>
        <taxon>Paracoccaceae</taxon>
        <taxon>Yoonia</taxon>
    </lineage>
</organism>
<protein>
    <submittedName>
        <fullName evidence="5">EF hand</fullName>
    </submittedName>
</protein>
<dbReference type="SUPFAM" id="SSF47473">
    <property type="entry name" value="EF-hand"/>
    <property type="match status" value="1"/>
</dbReference>
<reference evidence="5 6" key="1">
    <citation type="submission" date="2016-10" db="EMBL/GenBank/DDBJ databases">
        <authorList>
            <person name="de Groot N.N."/>
        </authorList>
    </citation>
    <scope>NUCLEOTIDE SEQUENCE [LARGE SCALE GENOMIC DNA]</scope>
    <source>
        <strain evidence="5 6">DSM 29433</strain>
    </source>
</reference>
<dbReference type="SMART" id="SM00054">
    <property type="entry name" value="EFh"/>
    <property type="match status" value="2"/>
</dbReference>
<dbReference type="PANTHER" id="PTHR10827">
    <property type="entry name" value="RETICULOCALBIN"/>
    <property type="match status" value="1"/>
</dbReference>
<evidence type="ECO:0000313" key="6">
    <source>
        <dbReference type="Proteomes" id="UP000198926"/>
    </source>
</evidence>
<evidence type="ECO:0000256" key="2">
    <source>
        <dbReference type="ARBA" id="ARBA00022737"/>
    </source>
</evidence>
<feature type="domain" description="EF-hand" evidence="4">
    <location>
        <begin position="51"/>
        <end position="86"/>
    </location>
</feature>
<dbReference type="RefSeq" id="WP_090210217.1">
    <property type="nucleotide sequence ID" value="NZ_FOZM01000003.1"/>
</dbReference>
<dbReference type="Proteomes" id="UP000198926">
    <property type="component" value="Unassembled WGS sequence"/>
</dbReference>
<proteinExistence type="predicted"/>
<evidence type="ECO:0000313" key="5">
    <source>
        <dbReference type="EMBL" id="SFS21975.1"/>
    </source>
</evidence>
<dbReference type="PROSITE" id="PS50222">
    <property type="entry name" value="EF_HAND_2"/>
    <property type="match status" value="2"/>
</dbReference>
<dbReference type="EMBL" id="FOZM01000003">
    <property type="protein sequence ID" value="SFS21975.1"/>
    <property type="molecule type" value="Genomic_DNA"/>
</dbReference>
<evidence type="ECO:0000259" key="4">
    <source>
        <dbReference type="PROSITE" id="PS50222"/>
    </source>
</evidence>